<feature type="transmembrane region" description="Helical" evidence="1">
    <location>
        <begin position="88"/>
        <end position="110"/>
    </location>
</feature>
<proteinExistence type="predicted"/>
<keyword evidence="1" id="KW-1133">Transmembrane helix</keyword>
<feature type="transmembrane region" description="Helical" evidence="1">
    <location>
        <begin position="36"/>
        <end position="56"/>
    </location>
</feature>
<dbReference type="GO" id="GO:0016020">
    <property type="term" value="C:membrane"/>
    <property type="evidence" value="ECO:0007669"/>
    <property type="project" value="TreeGrafter"/>
</dbReference>
<feature type="transmembrane region" description="Helical" evidence="1">
    <location>
        <begin position="217"/>
        <end position="237"/>
    </location>
</feature>
<gene>
    <name evidence="2" type="ORF">METZ01_LOCUS106898</name>
</gene>
<dbReference type="Pfam" id="PF06966">
    <property type="entry name" value="DUF1295"/>
    <property type="match status" value="1"/>
</dbReference>
<feature type="transmembrane region" description="Helical" evidence="1">
    <location>
        <begin position="63"/>
        <end position="82"/>
    </location>
</feature>
<keyword evidence="1" id="KW-0812">Transmembrane</keyword>
<evidence type="ECO:0000313" key="2">
    <source>
        <dbReference type="EMBL" id="SVA54044.1"/>
    </source>
</evidence>
<dbReference type="PANTHER" id="PTHR32251:SF17">
    <property type="entry name" value="STEROID 5-ALPHA REDUCTASE C-TERMINAL DOMAIN-CONTAINING PROTEIN"/>
    <property type="match status" value="1"/>
</dbReference>
<dbReference type="EMBL" id="UINC01012366">
    <property type="protein sequence ID" value="SVA54044.1"/>
    <property type="molecule type" value="Genomic_DNA"/>
</dbReference>
<protein>
    <submittedName>
        <fullName evidence="2">Uncharacterized protein</fullName>
    </submittedName>
</protein>
<sequence length="287" mass="31495">VKTSTSVLAIGTAILIGVLVALAGSSGGLRWGGFPIFAWGALLVFLVQWVVFVPSWFAHTEHFFDLTGSLTYLAVVALTLLSRGSVTPYSLLVAAMVTAWALRLGAFLAVRLRAAGSDSRFDAMKYRFAWFLMTWTLQGLWVLLTAGAALAAITSPEDRQIDAFALLGVALWAFGFGIEVAADEQKRRFRARPENLDRFITTGVWARSRHPNYFGEILLWFGVAVAAFPSLSGWSTVTLVSPLFVWLLLTRVSGVPLLEAAADRRWAGNPEYEAYKASTPVLLFKMR</sequence>
<dbReference type="PANTHER" id="PTHR32251">
    <property type="entry name" value="3-OXO-5-ALPHA-STEROID 4-DEHYDROGENASE"/>
    <property type="match status" value="1"/>
</dbReference>
<feature type="transmembrane region" description="Helical" evidence="1">
    <location>
        <begin position="7"/>
        <end position="24"/>
    </location>
</feature>
<feature type="non-terminal residue" evidence="2">
    <location>
        <position position="1"/>
    </location>
</feature>
<name>A0A381WNF8_9ZZZZ</name>
<dbReference type="InterPro" id="IPR010721">
    <property type="entry name" value="UstE-like"/>
</dbReference>
<reference evidence="2" key="1">
    <citation type="submission" date="2018-05" db="EMBL/GenBank/DDBJ databases">
        <authorList>
            <person name="Lanie J.A."/>
            <person name="Ng W.-L."/>
            <person name="Kazmierczak K.M."/>
            <person name="Andrzejewski T.M."/>
            <person name="Davidsen T.M."/>
            <person name="Wayne K.J."/>
            <person name="Tettelin H."/>
            <person name="Glass J.I."/>
            <person name="Rusch D."/>
            <person name="Podicherti R."/>
            <person name="Tsui H.-C.T."/>
            <person name="Winkler M.E."/>
        </authorList>
    </citation>
    <scope>NUCLEOTIDE SEQUENCE</scope>
</reference>
<keyword evidence="1" id="KW-0472">Membrane</keyword>
<organism evidence="2">
    <name type="scientific">marine metagenome</name>
    <dbReference type="NCBI Taxonomy" id="408172"/>
    <lineage>
        <taxon>unclassified sequences</taxon>
        <taxon>metagenomes</taxon>
        <taxon>ecological metagenomes</taxon>
    </lineage>
</organism>
<evidence type="ECO:0000256" key="1">
    <source>
        <dbReference type="SAM" id="Phobius"/>
    </source>
</evidence>
<feature type="transmembrane region" description="Helical" evidence="1">
    <location>
        <begin position="163"/>
        <end position="182"/>
    </location>
</feature>
<feature type="transmembrane region" description="Helical" evidence="1">
    <location>
        <begin position="130"/>
        <end position="151"/>
    </location>
</feature>
<dbReference type="Gene3D" id="1.20.120.1630">
    <property type="match status" value="1"/>
</dbReference>
<accession>A0A381WNF8</accession>
<dbReference type="AlphaFoldDB" id="A0A381WNF8"/>
<dbReference type="PROSITE" id="PS50244">
    <property type="entry name" value="S5A_REDUCTASE"/>
    <property type="match status" value="1"/>
</dbReference>